<name>A0A0R3TW18_RODNA</name>
<keyword evidence="3" id="KW-1185">Reference proteome</keyword>
<gene>
    <name evidence="2" type="ORF">HNAJ_LOCUS12030</name>
</gene>
<evidence type="ECO:0000313" key="3">
    <source>
        <dbReference type="Proteomes" id="UP000278807"/>
    </source>
</evidence>
<evidence type="ECO:0000313" key="4">
    <source>
        <dbReference type="WBParaSite" id="HNAJ_0001204101-mRNA-1"/>
    </source>
</evidence>
<reference evidence="2 3" key="2">
    <citation type="submission" date="2018-11" db="EMBL/GenBank/DDBJ databases">
        <authorList>
            <consortium name="Pathogen Informatics"/>
        </authorList>
    </citation>
    <scope>NUCLEOTIDE SEQUENCE [LARGE SCALE GENOMIC DNA]</scope>
</reference>
<dbReference type="Proteomes" id="UP000278807">
    <property type="component" value="Unassembled WGS sequence"/>
</dbReference>
<accession>A0A0R3TW18</accession>
<dbReference type="WBParaSite" id="HNAJ_0001204101-mRNA-1">
    <property type="protein sequence ID" value="HNAJ_0001204101-mRNA-1"/>
    <property type="gene ID" value="HNAJ_0001204101"/>
</dbReference>
<dbReference type="AlphaFoldDB" id="A0A0R3TW18"/>
<dbReference type="EMBL" id="UZAE01013978">
    <property type="protein sequence ID" value="VDO12010.1"/>
    <property type="molecule type" value="Genomic_DNA"/>
</dbReference>
<feature type="compositionally biased region" description="Low complexity" evidence="1">
    <location>
        <begin position="123"/>
        <end position="133"/>
    </location>
</feature>
<protein>
    <submittedName>
        <fullName evidence="4">Septin-type G domain-containing protein</fullName>
    </submittedName>
</protein>
<proteinExistence type="predicted"/>
<organism evidence="4">
    <name type="scientific">Rodentolepis nana</name>
    <name type="common">Dwarf tapeworm</name>
    <name type="synonym">Hymenolepis nana</name>
    <dbReference type="NCBI Taxonomy" id="102285"/>
    <lineage>
        <taxon>Eukaryota</taxon>
        <taxon>Metazoa</taxon>
        <taxon>Spiralia</taxon>
        <taxon>Lophotrochozoa</taxon>
        <taxon>Platyhelminthes</taxon>
        <taxon>Cestoda</taxon>
        <taxon>Eucestoda</taxon>
        <taxon>Cyclophyllidea</taxon>
        <taxon>Hymenolepididae</taxon>
        <taxon>Rodentolepis</taxon>
    </lineage>
</organism>
<evidence type="ECO:0000313" key="2">
    <source>
        <dbReference type="EMBL" id="VDO12010.1"/>
    </source>
</evidence>
<reference evidence="4" key="1">
    <citation type="submission" date="2017-02" db="UniProtKB">
        <authorList>
            <consortium name="WormBaseParasite"/>
        </authorList>
    </citation>
    <scope>IDENTIFICATION</scope>
</reference>
<feature type="region of interest" description="Disordered" evidence="1">
    <location>
        <begin position="114"/>
        <end position="133"/>
    </location>
</feature>
<sequence length="133" mass="14943">MPKQRQLIPVIPDQGLLLMNTPDVERKLARIAAILNETFSIDNLNSDKFIQRHIREDRGGIIIDRLRRAGYFGDMEVEDSEIFDAVLGKCKELQICAVPLKGYIIRRKDGSTHTTPTHINALSSSSQPPESST</sequence>
<evidence type="ECO:0000256" key="1">
    <source>
        <dbReference type="SAM" id="MobiDB-lite"/>
    </source>
</evidence>